<dbReference type="GO" id="GO:0005743">
    <property type="term" value="C:mitochondrial inner membrane"/>
    <property type="evidence" value="ECO:0007669"/>
    <property type="project" value="UniProtKB-SubCell"/>
</dbReference>
<feature type="transmembrane region" description="Helical" evidence="12">
    <location>
        <begin position="69"/>
        <end position="93"/>
    </location>
</feature>
<dbReference type="InterPro" id="IPR045083">
    <property type="entry name" value="ATP_synth_F0_asu_bact/mt"/>
</dbReference>
<dbReference type="GO" id="GO:0045259">
    <property type="term" value="C:proton-transporting ATP synthase complex"/>
    <property type="evidence" value="ECO:0007669"/>
    <property type="project" value="UniProtKB-KW"/>
</dbReference>
<organism evidence="13">
    <name type="scientific">Bemisia afer</name>
    <name type="common">Whitefly</name>
    <dbReference type="NCBI Taxonomy" id="166114"/>
    <lineage>
        <taxon>Eukaryota</taxon>
        <taxon>Metazoa</taxon>
        <taxon>Ecdysozoa</taxon>
        <taxon>Arthropoda</taxon>
        <taxon>Hexapoda</taxon>
        <taxon>Insecta</taxon>
        <taxon>Pterygota</taxon>
        <taxon>Neoptera</taxon>
        <taxon>Paraneoptera</taxon>
        <taxon>Hemiptera</taxon>
        <taxon>Sternorrhyncha</taxon>
        <taxon>Aleyrodoidea</taxon>
        <taxon>Aleyrodidae</taxon>
        <taxon>Aleyrodinae</taxon>
        <taxon>Bemisia</taxon>
    </lineage>
</organism>
<sequence length="216" mass="25127">MINSLFEVYDPYTFSLNLSLNWFPISVVLFMGVSEFWCLNSFYMILISMFLLFLMSEFSNFYHLKMMKINLILFISLFMFILFVNILGLIPYVFSCSSHFVFSVSIGFPVWLSLMLLGWVKFNNNMFIHLIPLGTPMILISFMALIETISNLIRPWSLSIRLMSNMISGHLLMNLLGDCGFYLIFVQAGLFIFEFFVCFIQAFVFSALLTLYSSEI</sequence>
<protein>
    <recommendedName>
        <fullName evidence="11">ATP synthase subunit a</fullName>
    </recommendedName>
</protein>
<reference evidence="13" key="1">
    <citation type="journal article" date="2015" name="Mitochondrial DNA">
        <title>A complete mitochondrial DNA genome derived from a Chinese population of the Bemisia afer species complex (Hemiptera: Aleyrodidae).</title>
        <authorList>
            <person name="Wang H.L."/>
            <person name="Zhang Z."/>
            <person name="Bing X.L."/>
            <person name="Liu Y.Q."/>
            <person name="Liu S.S."/>
            <person name="Wang X.W."/>
        </authorList>
    </citation>
    <scope>NUCLEOTIDE SEQUENCE</scope>
</reference>
<evidence type="ECO:0000256" key="4">
    <source>
        <dbReference type="ARBA" id="ARBA00022547"/>
    </source>
</evidence>
<keyword evidence="5 12" id="KW-0812">Transmembrane</keyword>
<geneLocation type="mitochondrion" evidence="13"/>
<name>A0A0U2GU21_BEMAF</name>
<keyword evidence="10" id="KW-0066">ATP synthesis</keyword>
<keyword evidence="7 12" id="KW-1133">Transmembrane helix</keyword>
<gene>
    <name evidence="13" type="primary">ATP6</name>
</gene>
<feature type="transmembrane region" description="Helical" evidence="12">
    <location>
        <begin position="167"/>
        <end position="185"/>
    </location>
</feature>
<dbReference type="SUPFAM" id="SSF81336">
    <property type="entry name" value="F1F0 ATP synthase subunit A"/>
    <property type="match status" value="1"/>
</dbReference>
<feature type="transmembrane region" description="Helical" evidence="12">
    <location>
        <begin position="12"/>
        <end position="30"/>
    </location>
</feature>
<dbReference type="AlphaFoldDB" id="A0A0U2GU21"/>
<dbReference type="NCBIfam" id="TIGR01131">
    <property type="entry name" value="ATP_synt_6_or_A"/>
    <property type="match status" value="1"/>
</dbReference>
<keyword evidence="9 12" id="KW-0472">Membrane</keyword>
<dbReference type="InterPro" id="IPR023011">
    <property type="entry name" value="ATP_synth_F0_asu_AS"/>
</dbReference>
<dbReference type="Pfam" id="PF00119">
    <property type="entry name" value="ATP-synt_A"/>
    <property type="match status" value="1"/>
</dbReference>
<dbReference type="CDD" id="cd00310">
    <property type="entry name" value="ATP-synt_Fo_a_6"/>
    <property type="match status" value="1"/>
</dbReference>
<dbReference type="InterPro" id="IPR000568">
    <property type="entry name" value="ATP_synth_F0_asu"/>
</dbReference>
<keyword evidence="13" id="KW-0496">Mitochondrion</keyword>
<dbReference type="InterPro" id="IPR035908">
    <property type="entry name" value="F0_ATP_A_sf"/>
</dbReference>
<keyword evidence="3" id="KW-0813">Transport</keyword>
<dbReference type="PRINTS" id="PR00123">
    <property type="entry name" value="ATPASEA"/>
</dbReference>
<evidence type="ECO:0000256" key="7">
    <source>
        <dbReference type="ARBA" id="ARBA00022989"/>
    </source>
</evidence>
<dbReference type="PANTHER" id="PTHR11410:SF0">
    <property type="entry name" value="ATP SYNTHASE SUBUNIT A"/>
    <property type="match status" value="1"/>
</dbReference>
<evidence type="ECO:0000256" key="1">
    <source>
        <dbReference type="ARBA" id="ARBA00004141"/>
    </source>
</evidence>
<keyword evidence="4" id="KW-0138">CF(0)</keyword>
<evidence type="ECO:0000256" key="3">
    <source>
        <dbReference type="ARBA" id="ARBA00022448"/>
    </source>
</evidence>
<evidence type="ECO:0000256" key="6">
    <source>
        <dbReference type="ARBA" id="ARBA00022781"/>
    </source>
</evidence>
<evidence type="ECO:0000256" key="5">
    <source>
        <dbReference type="ARBA" id="ARBA00022692"/>
    </source>
</evidence>
<dbReference type="Gene3D" id="1.20.120.220">
    <property type="entry name" value="ATP synthase, F0 complex, subunit A"/>
    <property type="match status" value="1"/>
</dbReference>
<keyword evidence="8" id="KW-0406">Ion transport</keyword>
<feature type="transmembrane region" description="Helical" evidence="12">
    <location>
        <begin position="126"/>
        <end position="146"/>
    </location>
</feature>
<dbReference type="EMBL" id="KR819174">
    <property type="protein sequence ID" value="ALC75988.1"/>
    <property type="molecule type" value="Genomic_DNA"/>
</dbReference>
<feature type="transmembrane region" description="Helical" evidence="12">
    <location>
        <begin position="42"/>
        <end position="63"/>
    </location>
</feature>
<evidence type="ECO:0000256" key="11">
    <source>
        <dbReference type="RuleBase" id="RU004450"/>
    </source>
</evidence>
<dbReference type="PANTHER" id="PTHR11410">
    <property type="entry name" value="ATP SYNTHASE SUBUNIT A"/>
    <property type="match status" value="1"/>
</dbReference>
<dbReference type="GO" id="GO:0046933">
    <property type="term" value="F:proton-transporting ATP synthase activity, rotational mechanism"/>
    <property type="evidence" value="ECO:0007669"/>
    <property type="project" value="TreeGrafter"/>
</dbReference>
<accession>A0A0U2GU21</accession>
<feature type="transmembrane region" description="Helical" evidence="12">
    <location>
        <begin position="191"/>
        <end position="212"/>
    </location>
</feature>
<dbReference type="PROSITE" id="PS00449">
    <property type="entry name" value="ATPASE_A"/>
    <property type="match status" value="1"/>
</dbReference>
<comment type="similarity">
    <text evidence="2">Belongs to the ATPase A chain family.</text>
</comment>
<evidence type="ECO:0000256" key="2">
    <source>
        <dbReference type="ARBA" id="ARBA00006810"/>
    </source>
</evidence>
<keyword evidence="6" id="KW-0375">Hydrogen ion transport</keyword>
<evidence type="ECO:0000256" key="12">
    <source>
        <dbReference type="SAM" id="Phobius"/>
    </source>
</evidence>
<feature type="transmembrane region" description="Helical" evidence="12">
    <location>
        <begin position="100"/>
        <end position="120"/>
    </location>
</feature>
<proteinExistence type="inferred from homology"/>
<evidence type="ECO:0000256" key="10">
    <source>
        <dbReference type="ARBA" id="ARBA00023310"/>
    </source>
</evidence>
<evidence type="ECO:0000256" key="9">
    <source>
        <dbReference type="ARBA" id="ARBA00023136"/>
    </source>
</evidence>
<evidence type="ECO:0000256" key="8">
    <source>
        <dbReference type="ARBA" id="ARBA00023065"/>
    </source>
</evidence>
<evidence type="ECO:0000313" key="13">
    <source>
        <dbReference type="EMBL" id="ALC75988.1"/>
    </source>
</evidence>
<comment type="subcellular location">
    <subcellularLocation>
        <location evidence="1">Membrane</location>
        <topology evidence="1">Multi-pass membrane protein</topology>
    </subcellularLocation>
    <subcellularLocation>
        <location evidence="11">Mitochondrion inner membrane</location>
        <topology evidence="11">Multi-pass membrane protein</topology>
    </subcellularLocation>
</comment>